<accession>A0A1R3J805</accession>
<sequence length="35" mass="3699">MATNNTTAATTQPALLTINATTQLPIKLNSNNEKV</sequence>
<evidence type="ECO:0000313" key="1">
    <source>
        <dbReference type="EMBL" id="OMO90959.1"/>
    </source>
</evidence>
<gene>
    <name evidence="1" type="ORF">COLO4_18751</name>
</gene>
<evidence type="ECO:0000313" key="2">
    <source>
        <dbReference type="Proteomes" id="UP000187203"/>
    </source>
</evidence>
<comment type="caution">
    <text evidence="1">The sequence shown here is derived from an EMBL/GenBank/DDBJ whole genome shotgun (WGS) entry which is preliminary data.</text>
</comment>
<protein>
    <submittedName>
        <fullName evidence="1">Uncharacterized protein</fullName>
    </submittedName>
</protein>
<dbReference type="AlphaFoldDB" id="A0A1R3J805"/>
<name>A0A1R3J805_9ROSI</name>
<organism evidence="1 2">
    <name type="scientific">Corchorus olitorius</name>
    <dbReference type="NCBI Taxonomy" id="93759"/>
    <lineage>
        <taxon>Eukaryota</taxon>
        <taxon>Viridiplantae</taxon>
        <taxon>Streptophyta</taxon>
        <taxon>Embryophyta</taxon>
        <taxon>Tracheophyta</taxon>
        <taxon>Spermatophyta</taxon>
        <taxon>Magnoliopsida</taxon>
        <taxon>eudicotyledons</taxon>
        <taxon>Gunneridae</taxon>
        <taxon>Pentapetalae</taxon>
        <taxon>rosids</taxon>
        <taxon>malvids</taxon>
        <taxon>Malvales</taxon>
        <taxon>Malvaceae</taxon>
        <taxon>Grewioideae</taxon>
        <taxon>Apeibeae</taxon>
        <taxon>Corchorus</taxon>
    </lineage>
</organism>
<keyword evidence="2" id="KW-1185">Reference proteome</keyword>
<reference evidence="2" key="1">
    <citation type="submission" date="2013-09" db="EMBL/GenBank/DDBJ databases">
        <title>Corchorus olitorius genome sequencing.</title>
        <authorList>
            <person name="Alam M."/>
            <person name="Haque M.S."/>
            <person name="Islam M.S."/>
            <person name="Emdad E.M."/>
            <person name="Islam M.M."/>
            <person name="Ahmed B."/>
            <person name="Halim A."/>
            <person name="Hossen Q.M.M."/>
            <person name="Hossain M.Z."/>
            <person name="Ahmed R."/>
            <person name="Khan M.M."/>
            <person name="Islam R."/>
            <person name="Rashid M.M."/>
            <person name="Khan S.A."/>
            <person name="Rahman M.S."/>
            <person name="Alam M."/>
            <person name="Yahiya A.S."/>
            <person name="Khan M.S."/>
            <person name="Azam M.S."/>
            <person name="Haque T."/>
            <person name="Lashkar M.Z.H."/>
            <person name="Akhand A.I."/>
            <person name="Morshed G."/>
            <person name="Roy S."/>
            <person name="Uddin K.S."/>
            <person name="Rabeya T."/>
            <person name="Hossain A.S."/>
            <person name="Chowdhury A."/>
            <person name="Snigdha A.R."/>
            <person name="Mortoza M.S."/>
            <person name="Matin S.A."/>
            <person name="Hoque S.M.E."/>
            <person name="Islam M.K."/>
            <person name="Roy D.K."/>
            <person name="Haider R."/>
            <person name="Moosa M.M."/>
            <person name="Elias S.M."/>
            <person name="Hasan A.M."/>
            <person name="Jahan S."/>
            <person name="Shafiuddin M."/>
            <person name="Mahmood N."/>
            <person name="Shommy N.S."/>
        </authorList>
    </citation>
    <scope>NUCLEOTIDE SEQUENCE [LARGE SCALE GENOMIC DNA]</scope>
    <source>
        <strain evidence="2">cv. O-4</strain>
    </source>
</reference>
<proteinExistence type="predicted"/>
<dbReference type="Proteomes" id="UP000187203">
    <property type="component" value="Unassembled WGS sequence"/>
</dbReference>
<dbReference type="EMBL" id="AWUE01016497">
    <property type="protein sequence ID" value="OMO90959.1"/>
    <property type="molecule type" value="Genomic_DNA"/>
</dbReference>